<reference evidence="1 2" key="1">
    <citation type="submission" date="2018-08" db="EMBL/GenBank/DDBJ databases">
        <title>Genomic Encyclopedia of Archaeal and Bacterial Type Strains, Phase II (KMG-II): from individual species to whole genera.</title>
        <authorList>
            <person name="Goeker M."/>
        </authorList>
    </citation>
    <scope>NUCLEOTIDE SEQUENCE [LARGE SCALE GENOMIC DNA]</scope>
    <source>
        <strain evidence="1 2">DSM 15986</strain>
    </source>
</reference>
<dbReference type="EMBL" id="QUNF01000007">
    <property type="protein sequence ID" value="REG90266.1"/>
    <property type="molecule type" value="Genomic_DNA"/>
</dbReference>
<dbReference type="Proteomes" id="UP000256405">
    <property type="component" value="Unassembled WGS sequence"/>
</dbReference>
<gene>
    <name evidence="1" type="ORF">C8N25_1073</name>
</gene>
<proteinExistence type="predicted"/>
<keyword evidence="2" id="KW-1185">Reference proteome</keyword>
<accession>A0A3E0E065</accession>
<sequence length="75" mass="8250">MVEGLLLIRGQNLEKRNLMISLSNAKQLIVGRVHTLGFIVHIAASTQEDFYAAFLRFSAIPKVKDTLPLLVSKGG</sequence>
<evidence type="ECO:0000313" key="2">
    <source>
        <dbReference type="Proteomes" id="UP000256405"/>
    </source>
</evidence>
<dbReference type="AlphaFoldDB" id="A0A3E0E065"/>
<evidence type="ECO:0000313" key="1">
    <source>
        <dbReference type="EMBL" id="REG90266.1"/>
    </source>
</evidence>
<organism evidence="1 2">
    <name type="scientific">Algoriphagus antarcticus</name>
    <dbReference type="NCBI Taxonomy" id="238540"/>
    <lineage>
        <taxon>Bacteria</taxon>
        <taxon>Pseudomonadati</taxon>
        <taxon>Bacteroidota</taxon>
        <taxon>Cytophagia</taxon>
        <taxon>Cytophagales</taxon>
        <taxon>Cyclobacteriaceae</taxon>
        <taxon>Algoriphagus</taxon>
    </lineage>
</organism>
<dbReference type="RefSeq" id="WP_140160514.1">
    <property type="nucleotide sequence ID" value="NZ_MSSW01000006.1"/>
</dbReference>
<protein>
    <submittedName>
        <fullName evidence="1">Uncharacterized protein</fullName>
    </submittedName>
</protein>
<name>A0A3E0E065_9BACT</name>
<comment type="caution">
    <text evidence="1">The sequence shown here is derived from an EMBL/GenBank/DDBJ whole genome shotgun (WGS) entry which is preliminary data.</text>
</comment>